<keyword evidence="3" id="KW-0804">Transcription</keyword>
<dbReference type="EMBL" id="VSSQ01025366">
    <property type="protein sequence ID" value="MPM73437.1"/>
    <property type="molecule type" value="Genomic_DNA"/>
</dbReference>
<accession>A0A645C802</accession>
<dbReference type="PANTHER" id="PTHR43280:SF28">
    <property type="entry name" value="HTH-TYPE TRANSCRIPTIONAL ACTIVATOR RHAS"/>
    <property type="match status" value="1"/>
</dbReference>
<evidence type="ECO:0000256" key="4">
    <source>
        <dbReference type="SAM" id="MobiDB-lite"/>
    </source>
</evidence>
<evidence type="ECO:0000259" key="5">
    <source>
        <dbReference type="PROSITE" id="PS01124"/>
    </source>
</evidence>
<dbReference type="InterPro" id="IPR009057">
    <property type="entry name" value="Homeodomain-like_sf"/>
</dbReference>
<dbReference type="GO" id="GO:0043565">
    <property type="term" value="F:sequence-specific DNA binding"/>
    <property type="evidence" value="ECO:0007669"/>
    <property type="project" value="InterPro"/>
</dbReference>
<evidence type="ECO:0000256" key="1">
    <source>
        <dbReference type="ARBA" id="ARBA00023015"/>
    </source>
</evidence>
<dbReference type="GO" id="GO:0003700">
    <property type="term" value="F:DNA-binding transcription factor activity"/>
    <property type="evidence" value="ECO:0007669"/>
    <property type="project" value="InterPro"/>
</dbReference>
<comment type="caution">
    <text evidence="6">The sequence shown here is derived from an EMBL/GenBank/DDBJ whole genome shotgun (WGS) entry which is preliminary data.</text>
</comment>
<dbReference type="AlphaFoldDB" id="A0A645C802"/>
<evidence type="ECO:0000313" key="6">
    <source>
        <dbReference type="EMBL" id="MPM73437.1"/>
    </source>
</evidence>
<feature type="domain" description="HTH araC/xylS-type" evidence="5">
    <location>
        <begin position="87"/>
        <end position="185"/>
    </location>
</feature>
<dbReference type="SUPFAM" id="SSF46689">
    <property type="entry name" value="Homeodomain-like"/>
    <property type="match status" value="2"/>
</dbReference>
<feature type="region of interest" description="Disordered" evidence="4">
    <location>
        <begin position="179"/>
        <end position="198"/>
    </location>
</feature>
<evidence type="ECO:0000256" key="2">
    <source>
        <dbReference type="ARBA" id="ARBA00023125"/>
    </source>
</evidence>
<gene>
    <name evidence="6" type="primary">rhaS_90</name>
    <name evidence="6" type="ORF">SDC9_120417</name>
</gene>
<reference evidence="6" key="1">
    <citation type="submission" date="2019-08" db="EMBL/GenBank/DDBJ databases">
        <authorList>
            <person name="Kucharzyk K."/>
            <person name="Murdoch R.W."/>
            <person name="Higgins S."/>
            <person name="Loffler F."/>
        </authorList>
    </citation>
    <scope>NUCLEOTIDE SEQUENCE</scope>
</reference>
<evidence type="ECO:0000256" key="3">
    <source>
        <dbReference type="ARBA" id="ARBA00023163"/>
    </source>
</evidence>
<keyword evidence="2" id="KW-0238">DNA-binding</keyword>
<dbReference type="Gene3D" id="1.10.10.60">
    <property type="entry name" value="Homeodomain-like"/>
    <property type="match status" value="2"/>
</dbReference>
<dbReference type="SMART" id="SM00342">
    <property type="entry name" value="HTH_ARAC"/>
    <property type="match status" value="1"/>
</dbReference>
<keyword evidence="1" id="KW-0805">Transcription regulation</keyword>
<dbReference type="PANTHER" id="PTHR43280">
    <property type="entry name" value="ARAC-FAMILY TRANSCRIPTIONAL REGULATOR"/>
    <property type="match status" value="1"/>
</dbReference>
<proteinExistence type="predicted"/>
<name>A0A645C802_9ZZZZ</name>
<sequence length="198" mass="22256">MPRAKLANTPVRSLKNSLICSCTFMARAAISGGVKPDEAFTLSDAFIQRIEAASATNDLSGFEAEMIEGFTTRVQSTRNARYSTTVNQAMQYIDAHLSEPITIPEIASTVYHNANYLCGLFKRETGETIHTYILRKRVEEAEYYVRHSSDPIAEIAAFYQFCSQSHFVQCFRKFMGETPGACRSQSRRKRKEPESAEA</sequence>
<dbReference type="Pfam" id="PF12833">
    <property type="entry name" value="HTH_18"/>
    <property type="match status" value="1"/>
</dbReference>
<dbReference type="InterPro" id="IPR018060">
    <property type="entry name" value="HTH_AraC"/>
</dbReference>
<protein>
    <submittedName>
        <fullName evidence="6">HTH-type transcriptional activator RhaS</fullName>
    </submittedName>
</protein>
<dbReference type="PROSITE" id="PS01124">
    <property type="entry name" value="HTH_ARAC_FAMILY_2"/>
    <property type="match status" value="1"/>
</dbReference>
<organism evidence="6">
    <name type="scientific">bioreactor metagenome</name>
    <dbReference type="NCBI Taxonomy" id="1076179"/>
    <lineage>
        <taxon>unclassified sequences</taxon>
        <taxon>metagenomes</taxon>
        <taxon>ecological metagenomes</taxon>
    </lineage>
</organism>